<evidence type="ECO:0000313" key="15">
    <source>
        <dbReference type="EMBL" id="EEV16251.1"/>
    </source>
</evidence>
<evidence type="ECO:0000256" key="10">
    <source>
        <dbReference type="ARBA" id="ARBA00023136"/>
    </source>
</evidence>
<proteinExistence type="inferred from homology"/>
<dbReference type="InterPro" id="IPR003439">
    <property type="entry name" value="ABC_transporter-like_ATP-bd"/>
</dbReference>
<dbReference type="eggNOG" id="COG1136">
    <property type="taxonomic scope" value="Bacteria"/>
</dbReference>
<evidence type="ECO:0000256" key="1">
    <source>
        <dbReference type="ARBA" id="ARBA00004429"/>
    </source>
</evidence>
<dbReference type="eggNOG" id="COG0577">
    <property type="taxonomic scope" value="Bacteria"/>
</dbReference>
<organism evidence="15 16">
    <name type="scientific">Campylobacter gracilis RM3268</name>
    <dbReference type="NCBI Taxonomy" id="553220"/>
    <lineage>
        <taxon>Bacteria</taxon>
        <taxon>Pseudomonadati</taxon>
        <taxon>Campylobacterota</taxon>
        <taxon>Epsilonproteobacteria</taxon>
        <taxon>Campylobacterales</taxon>
        <taxon>Campylobacteraceae</taxon>
        <taxon>Campylobacter</taxon>
    </lineage>
</organism>
<dbReference type="GO" id="GO:0016887">
    <property type="term" value="F:ATP hydrolysis activity"/>
    <property type="evidence" value="ECO:0007669"/>
    <property type="project" value="InterPro"/>
</dbReference>
<dbReference type="CDD" id="cd03255">
    <property type="entry name" value="ABC_MJ0796_LolCDE_FtsE"/>
    <property type="match status" value="1"/>
</dbReference>
<evidence type="ECO:0000256" key="3">
    <source>
        <dbReference type="ARBA" id="ARBA00022475"/>
    </source>
</evidence>
<dbReference type="SUPFAM" id="SSF52540">
    <property type="entry name" value="P-loop containing nucleoside triphosphate hydrolases"/>
    <property type="match status" value="1"/>
</dbReference>
<keyword evidence="16" id="KW-1185">Reference proteome</keyword>
<dbReference type="InterPro" id="IPR017871">
    <property type="entry name" value="ABC_transporter-like_CS"/>
</dbReference>
<keyword evidence="3" id="KW-1003">Cell membrane</keyword>
<comment type="caution">
    <text evidence="15">The sequence shown here is derived from an EMBL/GenBank/DDBJ whole genome shotgun (WGS) entry which is preliminary data.</text>
</comment>
<feature type="transmembrane region" description="Helical" evidence="13">
    <location>
        <begin position="517"/>
        <end position="542"/>
    </location>
</feature>
<dbReference type="PANTHER" id="PTHR30572">
    <property type="entry name" value="MEMBRANE COMPONENT OF TRANSPORTER-RELATED"/>
    <property type="match status" value="1"/>
</dbReference>
<dbReference type="Gene3D" id="3.40.50.300">
    <property type="entry name" value="P-loop containing nucleotide triphosphate hydrolases"/>
    <property type="match status" value="1"/>
</dbReference>
<dbReference type="AlphaFoldDB" id="C8PLD9"/>
<evidence type="ECO:0000313" key="16">
    <source>
        <dbReference type="Proteomes" id="UP000005709"/>
    </source>
</evidence>
<dbReference type="GO" id="GO:0098796">
    <property type="term" value="C:membrane protein complex"/>
    <property type="evidence" value="ECO:0007669"/>
    <property type="project" value="UniProtKB-ARBA"/>
</dbReference>
<evidence type="ECO:0000256" key="2">
    <source>
        <dbReference type="ARBA" id="ARBA00022448"/>
    </source>
</evidence>
<dbReference type="InterPro" id="IPR025857">
    <property type="entry name" value="MacB_PCD"/>
</dbReference>
<dbReference type="InterPro" id="IPR050250">
    <property type="entry name" value="Macrolide_Exporter_MacB"/>
</dbReference>
<keyword evidence="9 13" id="KW-1133">Transmembrane helix</keyword>
<evidence type="ECO:0000259" key="14">
    <source>
        <dbReference type="PROSITE" id="PS50893"/>
    </source>
</evidence>
<reference evidence="15 16" key="1">
    <citation type="submission" date="2009-07" db="EMBL/GenBank/DDBJ databases">
        <authorList>
            <person name="Madupu R."/>
            <person name="Sebastian Y."/>
            <person name="Durkin A.S."/>
            <person name="Torralba M."/>
            <person name="Methe B."/>
            <person name="Sutton G.G."/>
            <person name="Strausberg R.L."/>
            <person name="Nelson K.E."/>
        </authorList>
    </citation>
    <scope>NUCLEOTIDE SEQUENCE [LARGE SCALE GENOMIC DNA]</scope>
    <source>
        <strain evidence="15 16">RM3268</strain>
    </source>
</reference>
<dbReference type="SMART" id="SM00382">
    <property type="entry name" value="AAA"/>
    <property type="match status" value="1"/>
</dbReference>
<comment type="subcellular location">
    <subcellularLocation>
        <location evidence="1">Cell inner membrane</location>
        <topology evidence="1">Multi-pass membrane protein</topology>
    </subcellularLocation>
</comment>
<keyword evidence="6" id="KW-0547">Nucleotide-binding</keyword>
<keyword evidence="15" id="KW-0378">Hydrolase</keyword>
<keyword evidence="8" id="KW-1278">Translocase</keyword>
<dbReference type="InterPro" id="IPR003593">
    <property type="entry name" value="AAA+_ATPase"/>
</dbReference>
<keyword evidence="10 13" id="KW-0472">Membrane</keyword>
<sequence length="642" mass="69247">MLELKDINKKFILGDNEIHVLKDVSLNIEAGEFISIIGQSGSGKSTLMNIIGCIDTPSSGSYKIEGRETANLIGDELAALRSKKFGFVFQKYNLIATMDAIANVSLPAVYAGVGASERTKRAVELLNKLELGDRTKNLPSKLSGGQQQRVSIARALINGGEVILADEPTGALDSKSGETVMQILTALHKEGHTIIIVTHDAHIAEFADRIIEIKDGKILSDKRKAERVFERKKEQIKTKNSFIFCKDQLIESFKMSISAIFSHKLRSILTMLGIIIGIASVICVVALGNGSQERIISQIRAIGTNTINIYPGKNFGDVRAGFVSTLTISDSKVLARQPYVDYATPNSYASGTITYANLSSKAQLRGGGVNSLAVNGIDIEEGRNFSDDDIKNSASVVIIDPNTKKTFFKNTDPIGKTILFLGRPLKIIGVSGKDKNAFGSSENLRIYAPYSTVMNKISGDRKIGSITIKIKDDVDTHVAEESLTQLLIQRHGSRDFHTMNADTIKQTIESTVGTMTILISSIAVISLVVGGIGVMNIMLVSVTERTREIGIRMAIGAKQSNILQQFLIEAILLCSLGGALGILIALALGFAFNTISPDFAMKFTTAPFVIAFAASSAIGIVFGYLPARNASRLNPIDALAQE</sequence>
<keyword evidence="5 13" id="KW-0812">Transmembrane</keyword>
<feature type="domain" description="ABC transporter" evidence="14">
    <location>
        <begin position="2"/>
        <end position="240"/>
    </location>
</feature>
<dbReference type="Pfam" id="PF00005">
    <property type="entry name" value="ABC_tran"/>
    <property type="match status" value="1"/>
</dbReference>
<feature type="transmembrane region" description="Helical" evidence="13">
    <location>
        <begin position="566"/>
        <end position="592"/>
    </location>
</feature>
<protein>
    <recommendedName>
        <fullName evidence="12">Pyoverdine export ATP-binding/permease protein PvdT</fullName>
    </recommendedName>
</protein>
<dbReference type="InterPro" id="IPR003838">
    <property type="entry name" value="ABC3_permease_C"/>
</dbReference>
<evidence type="ECO:0000256" key="13">
    <source>
        <dbReference type="SAM" id="Phobius"/>
    </source>
</evidence>
<gene>
    <name evidence="15" type="ORF">CAMGR0001_1948</name>
</gene>
<comment type="similarity">
    <text evidence="11">Belongs to the ABC transporter superfamily. Macrolide exporter (TC 3.A.1.122) family.</text>
</comment>
<evidence type="ECO:0000256" key="5">
    <source>
        <dbReference type="ARBA" id="ARBA00022692"/>
    </source>
</evidence>
<evidence type="ECO:0000256" key="6">
    <source>
        <dbReference type="ARBA" id="ARBA00022741"/>
    </source>
</evidence>
<dbReference type="OrthoDB" id="9802264at2"/>
<evidence type="ECO:0000256" key="8">
    <source>
        <dbReference type="ARBA" id="ARBA00022967"/>
    </source>
</evidence>
<dbReference type="EMBL" id="ACYG01000032">
    <property type="protein sequence ID" value="EEV16251.1"/>
    <property type="molecule type" value="Genomic_DNA"/>
</dbReference>
<dbReference type="Pfam" id="PF02687">
    <property type="entry name" value="FtsX"/>
    <property type="match status" value="1"/>
</dbReference>
<dbReference type="GO" id="GO:0005886">
    <property type="term" value="C:plasma membrane"/>
    <property type="evidence" value="ECO:0007669"/>
    <property type="project" value="UniProtKB-SubCell"/>
</dbReference>
<dbReference type="PROSITE" id="PS00211">
    <property type="entry name" value="ABC_TRANSPORTER_1"/>
    <property type="match status" value="1"/>
</dbReference>
<dbReference type="PROSITE" id="PS50893">
    <property type="entry name" value="ABC_TRANSPORTER_2"/>
    <property type="match status" value="1"/>
</dbReference>
<dbReference type="PANTHER" id="PTHR30572:SF14">
    <property type="entry name" value="MACROLIDE EXPORT ATP-BINDING_PERMEASE PROTEIN MACB"/>
    <property type="match status" value="1"/>
</dbReference>
<dbReference type="GO" id="GO:0022857">
    <property type="term" value="F:transmembrane transporter activity"/>
    <property type="evidence" value="ECO:0007669"/>
    <property type="project" value="TreeGrafter"/>
</dbReference>
<evidence type="ECO:0000256" key="9">
    <source>
        <dbReference type="ARBA" id="ARBA00022989"/>
    </source>
</evidence>
<dbReference type="Proteomes" id="UP000005709">
    <property type="component" value="Unassembled WGS sequence"/>
</dbReference>
<keyword evidence="7 15" id="KW-0067">ATP-binding</keyword>
<keyword evidence="4" id="KW-0997">Cell inner membrane</keyword>
<keyword evidence="2" id="KW-0813">Transport</keyword>
<dbReference type="FunFam" id="3.40.50.300:FF:000032">
    <property type="entry name" value="Export ABC transporter ATP-binding protein"/>
    <property type="match status" value="1"/>
</dbReference>
<feature type="transmembrane region" description="Helical" evidence="13">
    <location>
        <begin position="604"/>
        <end position="625"/>
    </location>
</feature>
<evidence type="ECO:0000256" key="12">
    <source>
        <dbReference type="ARBA" id="ARBA00041199"/>
    </source>
</evidence>
<dbReference type="Pfam" id="PF12704">
    <property type="entry name" value="MacB_PCD"/>
    <property type="match status" value="1"/>
</dbReference>
<dbReference type="RefSeq" id="WP_005873226.1">
    <property type="nucleotide sequence ID" value="NZ_ACYG01000032.1"/>
</dbReference>
<evidence type="ECO:0000256" key="11">
    <source>
        <dbReference type="ARBA" id="ARBA00038388"/>
    </source>
</evidence>
<accession>C8PLD9</accession>
<feature type="transmembrane region" description="Helical" evidence="13">
    <location>
        <begin position="268"/>
        <end position="288"/>
    </location>
</feature>
<name>C8PLD9_9BACT</name>
<dbReference type="InterPro" id="IPR027417">
    <property type="entry name" value="P-loop_NTPase"/>
</dbReference>
<evidence type="ECO:0000256" key="4">
    <source>
        <dbReference type="ARBA" id="ARBA00022519"/>
    </source>
</evidence>
<dbReference type="STRING" id="824.CGRAC_1429"/>
<dbReference type="GO" id="GO:0005524">
    <property type="term" value="F:ATP binding"/>
    <property type="evidence" value="ECO:0007669"/>
    <property type="project" value="UniProtKB-KW"/>
</dbReference>
<dbReference type="InterPro" id="IPR017911">
    <property type="entry name" value="MacB-like_ATP-bd"/>
</dbReference>
<evidence type="ECO:0000256" key="7">
    <source>
        <dbReference type="ARBA" id="ARBA00022840"/>
    </source>
</evidence>